<evidence type="ECO:0000313" key="3">
    <source>
        <dbReference type="Proteomes" id="UP001649230"/>
    </source>
</evidence>
<dbReference type="Proteomes" id="UP001649230">
    <property type="component" value="Chromosome"/>
</dbReference>
<accession>A0ABY3SJ06</accession>
<protein>
    <submittedName>
        <fullName evidence="2">DUF2500 domain-containing protein</fullName>
    </submittedName>
</protein>
<name>A0ABY3SJ06_9BACL</name>
<keyword evidence="1" id="KW-0472">Membrane</keyword>
<dbReference type="Pfam" id="PF10694">
    <property type="entry name" value="DUF2500"/>
    <property type="match status" value="1"/>
</dbReference>
<dbReference type="EMBL" id="CP090978">
    <property type="protein sequence ID" value="UJF32967.1"/>
    <property type="molecule type" value="Genomic_DNA"/>
</dbReference>
<keyword evidence="1" id="KW-1133">Transmembrane helix</keyword>
<organism evidence="2 3">
    <name type="scientific">Paenibacillus hexagrammi</name>
    <dbReference type="NCBI Taxonomy" id="2908839"/>
    <lineage>
        <taxon>Bacteria</taxon>
        <taxon>Bacillati</taxon>
        <taxon>Bacillota</taxon>
        <taxon>Bacilli</taxon>
        <taxon>Bacillales</taxon>
        <taxon>Paenibacillaceae</taxon>
        <taxon>Paenibacillus</taxon>
    </lineage>
</organism>
<evidence type="ECO:0000313" key="2">
    <source>
        <dbReference type="EMBL" id="UJF32967.1"/>
    </source>
</evidence>
<feature type="transmembrane region" description="Helical" evidence="1">
    <location>
        <begin position="12"/>
        <end position="39"/>
    </location>
</feature>
<keyword evidence="3" id="KW-1185">Reference proteome</keyword>
<sequence length="117" mass="12982">MPMGFDGPPLIFKAMFVLIPLIIIGMIVFSVINGINIWARNNSSPVLRRDATVVTKRTKVWGGSENSSASTSYFVTFEFDDQSRLELQLSGSEYGLIAEGDRGTLTNQGTRFNAFQR</sequence>
<evidence type="ECO:0000256" key="1">
    <source>
        <dbReference type="SAM" id="Phobius"/>
    </source>
</evidence>
<proteinExistence type="predicted"/>
<reference evidence="2 3" key="1">
    <citation type="journal article" date="2024" name="Int. J. Syst. Evol. Microbiol.">
        <title>Paenibacillus hexagrammi sp. nov., a novel bacterium isolated from the gut content of Hexagrammos agrammus.</title>
        <authorList>
            <person name="Jung H.K."/>
            <person name="Kim D.G."/>
            <person name="Zin H."/>
            <person name="Park J."/>
            <person name="Jung H."/>
            <person name="Kim Y.O."/>
            <person name="Kong H.J."/>
            <person name="Kim J.W."/>
            <person name="Kim Y.S."/>
        </authorList>
    </citation>
    <scope>NUCLEOTIDE SEQUENCE [LARGE SCALE GENOMIC DNA]</scope>
    <source>
        <strain evidence="2 3">YPD9-1</strain>
    </source>
</reference>
<dbReference type="Gene3D" id="2.40.50.660">
    <property type="match status" value="1"/>
</dbReference>
<gene>
    <name evidence="2" type="ORF">L0M14_25875</name>
</gene>
<dbReference type="RefSeq" id="WP_235119310.1">
    <property type="nucleotide sequence ID" value="NZ_CP090978.1"/>
</dbReference>
<keyword evidence="1" id="KW-0812">Transmembrane</keyword>
<dbReference type="InterPro" id="IPR019635">
    <property type="entry name" value="DUF2500"/>
</dbReference>